<feature type="non-terminal residue" evidence="1">
    <location>
        <position position="1"/>
    </location>
</feature>
<protein>
    <submittedName>
        <fullName evidence="1">Uncharacterized protein</fullName>
    </submittedName>
</protein>
<reference evidence="1" key="1">
    <citation type="submission" date="2018-05" db="EMBL/GenBank/DDBJ databases">
        <authorList>
            <person name="Lanie J.A."/>
            <person name="Ng W.-L."/>
            <person name="Kazmierczak K.M."/>
            <person name="Andrzejewski T.M."/>
            <person name="Davidsen T.M."/>
            <person name="Wayne K.J."/>
            <person name="Tettelin H."/>
            <person name="Glass J.I."/>
            <person name="Rusch D."/>
            <person name="Podicherti R."/>
            <person name="Tsui H.-C.T."/>
            <person name="Winkler M.E."/>
        </authorList>
    </citation>
    <scope>NUCLEOTIDE SEQUENCE</scope>
</reference>
<proteinExistence type="predicted"/>
<dbReference type="AlphaFoldDB" id="A0A381U7I4"/>
<name>A0A381U7I4_9ZZZZ</name>
<sequence>VVVGFIESVGEALNHTPLSEMRG</sequence>
<organism evidence="1">
    <name type="scientific">marine metagenome</name>
    <dbReference type="NCBI Taxonomy" id="408172"/>
    <lineage>
        <taxon>unclassified sequences</taxon>
        <taxon>metagenomes</taxon>
        <taxon>ecological metagenomes</taxon>
    </lineage>
</organism>
<accession>A0A381U7I4</accession>
<gene>
    <name evidence="1" type="ORF">METZ01_LOCUS76808</name>
</gene>
<dbReference type="EMBL" id="UINC01005852">
    <property type="protein sequence ID" value="SVA23954.1"/>
    <property type="molecule type" value="Genomic_DNA"/>
</dbReference>
<evidence type="ECO:0000313" key="1">
    <source>
        <dbReference type="EMBL" id="SVA23954.1"/>
    </source>
</evidence>